<name>A0A084JBS8_9CLOT</name>
<dbReference type="NCBIfam" id="TIGR00431">
    <property type="entry name" value="TruB"/>
    <property type="match status" value="1"/>
</dbReference>
<dbReference type="Pfam" id="PF16198">
    <property type="entry name" value="TruB_C_2"/>
    <property type="match status" value="1"/>
</dbReference>
<dbReference type="EC" id="5.4.99.25" evidence="5"/>
<dbReference type="AlphaFoldDB" id="A0A084JBS8"/>
<comment type="function">
    <text evidence="5">Responsible for synthesis of pseudouridine from uracil-55 in the psi GC loop of transfer RNAs.</text>
</comment>
<dbReference type="GO" id="GO:0160148">
    <property type="term" value="F:tRNA pseudouridine(55) synthase activity"/>
    <property type="evidence" value="ECO:0007669"/>
    <property type="project" value="UniProtKB-EC"/>
</dbReference>
<dbReference type="InterPro" id="IPR002501">
    <property type="entry name" value="PsdUridine_synth_N"/>
</dbReference>
<protein>
    <recommendedName>
        <fullName evidence="5">tRNA pseudouridine synthase B</fullName>
        <ecNumber evidence="5">5.4.99.25</ecNumber>
    </recommendedName>
    <alternativeName>
        <fullName evidence="5">tRNA pseudouridine(55) synthase</fullName>
        <shortName evidence="5">Psi55 synthase</shortName>
    </alternativeName>
    <alternativeName>
        <fullName evidence="5">tRNA pseudouridylate synthase</fullName>
    </alternativeName>
    <alternativeName>
        <fullName evidence="5">tRNA-uridine isomerase</fullName>
    </alternativeName>
</protein>
<dbReference type="EMBL" id="JPMD01000023">
    <property type="protein sequence ID" value="KEZ86412.1"/>
    <property type="molecule type" value="Genomic_DNA"/>
</dbReference>
<evidence type="ECO:0000256" key="5">
    <source>
        <dbReference type="HAMAP-Rule" id="MF_01080"/>
    </source>
</evidence>
<dbReference type="GO" id="GO:0003723">
    <property type="term" value="F:RNA binding"/>
    <property type="evidence" value="ECO:0007669"/>
    <property type="project" value="InterPro"/>
</dbReference>
<dbReference type="InterPro" id="IPR014780">
    <property type="entry name" value="tRNA_psdUridine_synth_TruB"/>
</dbReference>
<dbReference type="GO" id="GO:1990481">
    <property type="term" value="P:mRNA pseudouridine synthesis"/>
    <property type="evidence" value="ECO:0007669"/>
    <property type="project" value="TreeGrafter"/>
</dbReference>
<keyword evidence="3 5" id="KW-0819">tRNA processing</keyword>
<gene>
    <name evidence="5 8" type="primary">truB</name>
    <name evidence="8" type="ORF">IO99_10045</name>
</gene>
<evidence type="ECO:0000259" key="7">
    <source>
        <dbReference type="Pfam" id="PF16198"/>
    </source>
</evidence>
<reference evidence="8 9" key="1">
    <citation type="submission" date="2014-07" db="EMBL/GenBank/DDBJ databases">
        <title>Draft genome of Clostridium sulfidigenes 113A isolated from sediments associated with methane hydrate from Krishna Godavari basin.</title>
        <authorList>
            <person name="Honkalas V.S."/>
            <person name="Dabir A.P."/>
            <person name="Arora P."/>
            <person name="Dhakephalkar P.K."/>
        </authorList>
    </citation>
    <scope>NUCLEOTIDE SEQUENCE [LARGE SCALE GENOMIC DNA]</scope>
    <source>
        <strain evidence="8 9">113A</strain>
    </source>
</reference>
<feature type="domain" description="tRNA pseudouridylate synthase B C-terminal" evidence="7">
    <location>
        <begin position="177"/>
        <end position="217"/>
    </location>
</feature>
<dbReference type="HAMAP" id="MF_01080">
    <property type="entry name" value="TruB_bact"/>
    <property type="match status" value="1"/>
</dbReference>
<dbReference type="GO" id="GO:0031119">
    <property type="term" value="P:tRNA pseudouridine synthesis"/>
    <property type="evidence" value="ECO:0007669"/>
    <property type="project" value="UniProtKB-UniRule"/>
</dbReference>
<dbReference type="Pfam" id="PF01509">
    <property type="entry name" value="TruB_N"/>
    <property type="match status" value="1"/>
</dbReference>
<dbReference type="CDD" id="cd02573">
    <property type="entry name" value="PseudoU_synth_EcTruB"/>
    <property type="match status" value="1"/>
</dbReference>
<evidence type="ECO:0000313" key="8">
    <source>
        <dbReference type="EMBL" id="KEZ86412.1"/>
    </source>
</evidence>
<dbReference type="InterPro" id="IPR032819">
    <property type="entry name" value="TruB_C"/>
</dbReference>
<sequence>MIENNKPFGVLNINKPLGISSFDVVRKIKKLAKEKKVGHGGTLDPEACGVLPVCIGRATKAIDFIMEGEKEYIAKVKLGVVTDTYDREGKVLRESKVDSTEEEITKVINKFVGTIAQVPPMYSALKQNGKKLYELAREGKEVYREPRTVTIHSIDILSIDSPIIHIKVRCSKGTYIRSLCYDIGEELGCGAMMWELERTATGPFTIDRSVELKDLTEDNINNYIISLDEVFSKFPKLVVNEKFERLILNGVTINDRTLLNRIEKFCKYAVYNNSNKLIGIGAESDSGFKLIKLFL</sequence>
<dbReference type="RefSeq" id="WP_035132813.1">
    <property type="nucleotide sequence ID" value="NZ_JPMD01000023.1"/>
</dbReference>
<evidence type="ECO:0000256" key="1">
    <source>
        <dbReference type="ARBA" id="ARBA00000385"/>
    </source>
</evidence>
<feature type="domain" description="Pseudouridine synthase II N-terminal" evidence="6">
    <location>
        <begin position="29"/>
        <end position="176"/>
    </location>
</feature>
<organism evidence="8 9">
    <name type="scientific">Clostridium sulfidigenes</name>
    <dbReference type="NCBI Taxonomy" id="318464"/>
    <lineage>
        <taxon>Bacteria</taxon>
        <taxon>Bacillati</taxon>
        <taxon>Bacillota</taxon>
        <taxon>Clostridia</taxon>
        <taxon>Eubacteriales</taxon>
        <taxon>Clostridiaceae</taxon>
        <taxon>Clostridium</taxon>
    </lineage>
</organism>
<dbReference type="FunFam" id="3.30.2350.10:FF:000011">
    <property type="entry name" value="tRNA pseudouridine synthase B"/>
    <property type="match status" value="1"/>
</dbReference>
<dbReference type="SUPFAM" id="SSF55120">
    <property type="entry name" value="Pseudouridine synthase"/>
    <property type="match status" value="1"/>
</dbReference>
<dbReference type="eggNOG" id="COG0130">
    <property type="taxonomic scope" value="Bacteria"/>
</dbReference>
<dbReference type="PANTHER" id="PTHR13767:SF2">
    <property type="entry name" value="PSEUDOURIDYLATE SYNTHASE TRUB1"/>
    <property type="match status" value="1"/>
</dbReference>
<proteinExistence type="inferred from homology"/>
<evidence type="ECO:0000259" key="6">
    <source>
        <dbReference type="Pfam" id="PF01509"/>
    </source>
</evidence>
<evidence type="ECO:0000313" key="9">
    <source>
        <dbReference type="Proteomes" id="UP000028542"/>
    </source>
</evidence>
<keyword evidence="9" id="KW-1185">Reference proteome</keyword>
<evidence type="ECO:0000256" key="3">
    <source>
        <dbReference type="ARBA" id="ARBA00022694"/>
    </source>
</evidence>
<comment type="caution">
    <text evidence="8">The sequence shown here is derived from an EMBL/GenBank/DDBJ whole genome shotgun (WGS) entry which is preliminary data.</text>
</comment>
<comment type="similarity">
    <text evidence="2 5">Belongs to the pseudouridine synthase TruB family. Type 1 subfamily.</text>
</comment>
<feature type="active site" description="Nucleophile" evidence="5">
    <location>
        <position position="44"/>
    </location>
</feature>
<accession>A0A084JBS8</accession>
<dbReference type="PANTHER" id="PTHR13767">
    <property type="entry name" value="TRNA-PSEUDOURIDINE SYNTHASE"/>
    <property type="match status" value="1"/>
</dbReference>
<comment type="catalytic activity">
    <reaction evidence="1 5">
        <text>uridine(55) in tRNA = pseudouridine(55) in tRNA</text>
        <dbReference type="Rhea" id="RHEA:42532"/>
        <dbReference type="Rhea" id="RHEA-COMP:10101"/>
        <dbReference type="Rhea" id="RHEA-COMP:10102"/>
        <dbReference type="ChEBI" id="CHEBI:65314"/>
        <dbReference type="ChEBI" id="CHEBI:65315"/>
        <dbReference type="EC" id="5.4.99.25"/>
    </reaction>
</comment>
<evidence type="ECO:0000256" key="2">
    <source>
        <dbReference type="ARBA" id="ARBA00005642"/>
    </source>
</evidence>
<dbReference type="InterPro" id="IPR020103">
    <property type="entry name" value="PsdUridine_synth_cat_dom_sf"/>
</dbReference>
<dbReference type="STRING" id="318464.IO99_10045"/>
<dbReference type="Gene3D" id="3.30.2350.10">
    <property type="entry name" value="Pseudouridine synthase"/>
    <property type="match status" value="1"/>
</dbReference>
<evidence type="ECO:0000256" key="4">
    <source>
        <dbReference type="ARBA" id="ARBA00023235"/>
    </source>
</evidence>
<keyword evidence="4 5" id="KW-0413">Isomerase</keyword>
<dbReference type="Proteomes" id="UP000028542">
    <property type="component" value="Unassembled WGS sequence"/>
</dbReference>